<evidence type="ECO:0000259" key="2">
    <source>
        <dbReference type="SMART" id="SM00228"/>
    </source>
</evidence>
<dbReference type="PANTHER" id="PTHR12147">
    <property type="entry name" value="METALLOPEPTIDASE M28 FAMILY MEMBER"/>
    <property type="match status" value="1"/>
</dbReference>
<dbReference type="EMBL" id="CP003557">
    <property type="protein sequence ID" value="AFN75887.1"/>
    <property type="molecule type" value="Genomic_DNA"/>
</dbReference>
<dbReference type="AlphaFoldDB" id="I6YZ85"/>
<accession>I6YZ85</accession>
<dbReference type="SUPFAM" id="SSF52025">
    <property type="entry name" value="PA domain"/>
    <property type="match status" value="1"/>
</dbReference>
<dbReference type="Gene3D" id="3.40.630.10">
    <property type="entry name" value="Zn peptidases"/>
    <property type="match status" value="2"/>
</dbReference>
<dbReference type="Pfam" id="PF02225">
    <property type="entry name" value="PA"/>
    <property type="match status" value="1"/>
</dbReference>
<dbReference type="SUPFAM" id="SSF53187">
    <property type="entry name" value="Zn-dependent exopeptidases"/>
    <property type="match status" value="1"/>
</dbReference>
<dbReference type="InterPro" id="IPR001478">
    <property type="entry name" value="PDZ"/>
</dbReference>
<dbReference type="InterPro" id="IPR045175">
    <property type="entry name" value="M28_fam"/>
</dbReference>
<dbReference type="SUPFAM" id="SSF50156">
    <property type="entry name" value="PDZ domain-like"/>
    <property type="match status" value="1"/>
</dbReference>
<dbReference type="eggNOG" id="COG2234">
    <property type="taxonomic scope" value="Bacteria"/>
</dbReference>
<feature type="chain" id="PRO_5003706888" evidence="1">
    <location>
        <begin position="18"/>
        <end position="595"/>
    </location>
</feature>
<feature type="domain" description="PDZ" evidence="2">
    <location>
        <begin position="509"/>
        <end position="583"/>
    </location>
</feature>
<dbReference type="HOGENOM" id="CLU_019932_1_0_10"/>
<keyword evidence="4" id="KW-1185">Reference proteome</keyword>
<proteinExistence type="predicted"/>
<dbReference type="PATRIC" id="fig|1191523.3.peg.2792"/>
<dbReference type="Gene3D" id="2.30.42.10">
    <property type="match status" value="1"/>
</dbReference>
<evidence type="ECO:0000313" key="4">
    <source>
        <dbReference type="Proteomes" id="UP000009011"/>
    </source>
</evidence>
<dbReference type="eggNOG" id="COG0265">
    <property type="taxonomic scope" value="Bacteria"/>
</dbReference>
<dbReference type="OrthoDB" id="9764939at2"/>
<keyword evidence="1" id="KW-0732">Signal</keyword>
<dbReference type="InterPro" id="IPR007484">
    <property type="entry name" value="Peptidase_M28"/>
</dbReference>
<dbReference type="KEGG" id="mro:MROS_2657"/>
<dbReference type="Pfam" id="PF04389">
    <property type="entry name" value="Peptidase_M28"/>
    <property type="match status" value="1"/>
</dbReference>
<evidence type="ECO:0000256" key="1">
    <source>
        <dbReference type="SAM" id="SignalP"/>
    </source>
</evidence>
<dbReference type="InterPro" id="IPR003137">
    <property type="entry name" value="PA_domain"/>
</dbReference>
<dbReference type="Pfam" id="PF13180">
    <property type="entry name" value="PDZ_2"/>
    <property type="match status" value="1"/>
</dbReference>
<dbReference type="RefSeq" id="WP_014857317.1">
    <property type="nucleotide sequence ID" value="NC_018178.1"/>
</dbReference>
<name>I6YZ85_MELRP</name>
<dbReference type="PANTHER" id="PTHR12147:SF26">
    <property type="entry name" value="PEPTIDASE M28 DOMAIN-CONTAINING PROTEIN"/>
    <property type="match status" value="1"/>
</dbReference>
<evidence type="ECO:0000313" key="3">
    <source>
        <dbReference type="EMBL" id="AFN75887.1"/>
    </source>
</evidence>
<feature type="signal peptide" evidence="1">
    <location>
        <begin position="1"/>
        <end position="17"/>
    </location>
</feature>
<organism evidence="3 4">
    <name type="scientific">Melioribacter roseus (strain DSM 23840 / JCM 17771 / VKM B-2668 / P3M-2)</name>
    <dbReference type="NCBI Taxonomy" id="1191523"/>
    <lineage>
        <taxon>Bacteria</taxon>
        <taxon>Pseudomonadati</taxon>
        <taxon>Ignavibacteriota</taxon>
        <taxon>Ignavibacteria</taxon>
        <taxon>Ignavibacteriales</taxon>
        <taxon>Melioribacteraceae</taxon>
        <taxon>Melioribacter</taxon>
    </lineage>
</organism>
<dbReference type="STRING" id="1191523.MROS_2657"/>
<dbReference type="InterPro" id="IPR046450">
    <property type="entry name" value="PA_dom_sf"/>
</dbReference>
<protein>
    <submittedName>
        <fullName evidence="3">Peptidase M28</fullName>
    </submittedName>
</protein>
<reference evidence="3 4" key="1">
    <citation type="journal article" date="2013" name="PLoS ONE">
        <title>Genomic analysis of Melioribacter roseus, facultatively anaerobic organotrophic bacterium representing a novel deep lineage within Bacteriodetes/Chlorobi group.</title>
        <authorList>
            <person name="Kadnikov V.V."/>
            <person name="Mardanov A.V."/>
            <person name="Podosokorskaya O.A."/>
            <person name="Gavrilov S.N."/>
            <person name="Kublanov I.V."/>
            <person name="Beletsky A.V."/>
            <person name="Bonch-Osmolovskaya E.A."/>
            <person name="Ravin N.V."/>
        </authorList>
    </citation>
    <scope>NUCLEOTIDE SEQUENCE [LARGE SCALE GENOMIC DNA]</scope>
    <source>
        <strain evidence="4">JCM 17771 / P3M-2</strain>
    </source>
</reference>
<sequence>MKKIFLLFLLLFTVINAQKKWSDPSISVKDLKAHLFYLASDDMKGRFSGSPEERIAADYIKNQFESYGLEPLFDGNYFQDFPFIERLELTSNNSAEILINDEKLTLKIRDDFITVPFSGKAELKARLVFAGYGISSENLEYDDYESIDVKDKIVIILRDHPEHDSAHSDFDRYASLRSKASTARDKGAAGIIFVNGYFPSDDDNLVELRYDGAPAINDFPVIQVKRDIIEKIFKAHNLDFKEIQKKIDSTKHGNPVEFQNCFAEIHTEVKEIVSNARNVGGLLKCNSGSDEYIVVGAHFDHLGIDQLKSSSMYRGGDSQIHNGADDNASGTSAMLELAEALAASRSELKRNIIFLAFSGEELGILGSTYFTNNSPVSLDKIIAMVNMDMVGRLNEENSLTVIGAGTSSAWKPLLNEKNKYDLKLTFDDAGTGGSDHQAFSNKNIPVLFFFTGTHSDYHKPSDDPDKINYEGEKKIASYILDVIKGIDRLEEKPDYVKVEAPTNRRIGKSRVYVGTVPEFGYNGEGYKLSGVTDGSPAAKAGLMSGDIIIRFGDKKVGNIYDFMHAMAEYKPGDKVEVAVLRDGKEMKFTIDLTAK</sequence>
<dbReference type="Gene3D" id="3.50.30.30">
    <property type="match status" value="1"/>
</dbReference>
<dbReference type="GO" id="GO:0006508">
    <property type="term" value="P:proteolysis"/>
    <property type="evidence" value="ECO:0007669"/>
    <property type="project" value="InterPro"/>
</dbReference>
<dbReference type="SMART" id="SM00228">
    <property type="entry name" value="PDZ"/>
    <property type="match status" value="1"/>
</dbReference>
<gene>
    <name evidence="3" type="ordered locus">MROS_2657</name>
</gene>
<dbReference type="InterPro" id="IPR036034">
    <property type="entry name" value="PDZ_sf"/>
</dbReference>
<dbReference type="GO" id="GO:0008235">
    <property type="term" value="F:metalloexopeptidase activity"/>
    <property type="evidence" value="ECO:0007669"/>
    <property type="project" value="InterPro"/>
</dbReference>
<dbReference type="Proteomes" id="UP000009011">
    <property type="component" value="Chromosome"/>
</dbReference>